<dbReference type="Proteomes" id="UP000663836">
    <property type="component" value="Unassembled WGS sequence"/>
</dbReference>
<reference evidence="1" key="1">
    <citation type="submission" date="2021-02" db="EMBL/GenBank/DDBJ databases">
        <authorList>
            <person name="Nowell W R."/>
        </authorList>
    </citation>
    <scope>NUCLEOTIDE SEQUENCE</scope>
</reference>
<evidence type="ECO:0000313" key="1">
    <source>
        <dbReference type="EMBL" id="CAF0862228.1"/>
    </source>
</evidence>
<gene>
    <name evidence="2" type="ORF">JBS370_LOCUS8234</name>
    <name evidence="1" type="ORF">ZHD862_LOCUS5442</name>
</gene>
<evidence type="ECO:0000313" key="2">
    <source>
        <dbReference type="EMBL" id="CAF3681574.1"/>
    </source>
</evidence>
<name>A0A813X625_9BILA</name>
<organism evidence="1 3">
    <name type="scientific">Rotaria sordida</name>
    <dbReference type="NCBI Taxonomy" id="392033"/>
    <lineage>
        <taxon>Eukaryota</taxon>
        <taxon>Metazoa</taxon>
        <taxon>Spiralia</taxon>
        <taxon>Gnathifera</taxon>
        <taxon>Rotifera</taxon>
        <taxon>Eurotatoria</taxon>
        <taxon>Bdelloidea</taxon>
        <taxon>Philodinida</taxon>
        <taxon>Philodinidae</taxon>
        <taxon>Rotaria</taxon>
    </lineage>
</organism>
<dbReference type="Proteomes" id="UP000663864">
    <property type="component" value="Unassembled WGS sequence"/>
</dbReference>
<proteinExistence type="predicted"/>
<sequence>MTMERFQKFYSSIRCSDISWVMNKIQQSDTFHKINLTQPFGLTLDYDLNMLILTYRTKRSIQQRKATININGKKNLFTKTNAQPISYHEKVYYVDINPSISISSYYHYSFHTTSSCIIDMPFSECDS</sequence>
<protein>
    <submittedName>
        <fullName evidence="1">Uncharacterized protein</fullName>
    </submittedName>
</protein>
<evidence type="ECO:0000313" key="3">
    <source>
        <dbReference type="Proteomes" id="UP000663864"/>
    </source>
</evidence>
<comment type="caution">
    <text evidence="1">The sequence shown here is derived from an EMBL/GenBank/DDBJ whole genome shotgun (WGS) entry which is preliminary data.</text>
</comment>
<dbReference type="EMBL" id="CAJNOT010000143">
    <property type="protein sequence ID" value="CAF0862228.1"/>
    <property type="molecule type" value="Genomic_DNA"/>
</dbReference>
<dbReference type="AlphaFoldDB" id="A0A813X625"/>
<accession>A0A813X625</accession>
<dbReference type="EMBL" id="CAJOBD010000516">
    <property type="protein sequence ID" value="CAF3681574.1"/>
    <property type="molecule type" value="Genomic_DNA"/>
</dbReference>